<reference evidence="4" key="1">
    <citation type="submission" date="2023-07" db="EMBL/GenBank/DDBJ databases">
        <title>Verminephrobacter genomes.</title>
        <authorList>
            <person name="Lund M.B."/>
        </authorList>
    </citation>
    <scope>NUCLEOTIDE SEQUENCE [LARGE SCALE GENOMIC DNA]</scope>
    <source>
        <strain evidence="4">AtM5-05</strain>
    </source>
</reference>
<accession>A0ABT3KTD4</accession>
<evidence type="ECO:0000259" key="2">
    <source>
        <dbReference type="Pfam" id="PF01266"/>
    </source>
</evidence>
<dbReference type="Gene3D" id="3.30.9.10">
    <property type="entry name" value="D-Amino Acid Oxidase, subunit A, domain 2"/>
    <property type="match status" value="1"/>
</dbReference>
<dbReference type="InterPro" id="IPR036188">
    <property type="entry name" value="FAD/NAD-bd_sf"/>
</dbReference>
<sequence length="381" mass="43349">MMHATGKFDAAIIGGGFYGSTIAIYLARQRGFKRVILIEKEPQLLARASYHNQARVHNGYHYPRSFTTAFRSRVNMPRFVQDWSLAIKRDFTKLYAIARRNSKVTAKQFERFCQEIGAKTIRANNEFRGLFSPQLIEEIFLVEEYAFDARLLAQWAERALCENNVRVLLKTSATSINRSAGGGVNLALHDGSGREEFIDCQYVFNCTYSGLNQLHGDYPGTQTGLKHEITEIALIQVPAEIENMGVTVMDGPFFSMMPFPARGLHTLSHVRYTPHLSWEDKQGLDPYAQLASHDRSTRSDRMIRDVARYIPVVKNSRYVDSLFEVKTVLQKNEADDGRPILFEKYHELPGCYSILGGKIDNIYDVLEKLEAEDFSLTQDAP</sequence>
<proteinExistence type="predicted"/>
<comment type="caution">
    <text evidence="3">The sequence shown here is derived from an EMBL/GenBank/DDBJ whole genome shotgun (WGS) entry which is preliminary data.</text>
</comment>
<protein>
    <submittedName>
        <fullName evidence="3">FAD-binding oxidoreductase</fullName>
    </submittedName>
</protein>
<dbReference type="Pfam" id="PF01266">
    <property type="entry name" value="DAO"/>
    <property type="match status" value="1"/>
</dbReference>
<organism evidence="3 4">
    <name type="scientific">Verminephrobacter aporrectodeae subsp. tuberculatae</name>
    <dbReference type="NCBI Taxonomy" id="1110392"/>
    <lineage>
        <taxon>Bacteria</taxon>
        <taxon>Pseudomonadati</taxon>
        <taxon>Pseudomonadota</taxon>
        <taxon>Betaproteobacteria</taxon>
        <taxon>Burkholderiales</taxon>
        <taxon>Comamonadaceae</taxon>
        <taxon>Verminephrobacter</taxon>
    </lineage>
</organism>
<dbReference type="InterPro" id="IPR006076">
    <property type="entry name" value="FAD-dep_OxRdtase"/>
</dbReference>
<name>A0ABT3KTD4_9BURK</name>
<dbReference type="SUPFAM" id="SSF51905">
    <property type="entry name" value="FAD/NAD(P)-binding domain"/>
    <property type="match status" value="1"/>
</dbReference>
<dbReference type="RefSeq" id="WP_265282207.1">
    <property type="nucleotide sequence ID" value="NZ_QZCW01000002.1"/>
</dbReference>
<dbReference type="Proteomes" id="UP001208935">
    <property type="component" value="Unassembled WGS sequence"/>
</dbReference>
<keyword evidence="4" id="KW-1185">Reference proteome</keyword>
<dbReference type="EMBL" id="QZCW01000002">
    <property type="protein sequence ID" value="MCW5321583.1"/>
    <property type="molecule type" value="Genomic_DNA"/>
</dbReference>
<dbReference type="PANTHER" id="PTHR13847">
    <property type="entry name" value="SARCOSINE DEHYDROGENASE-RELATED"/>
    <property type="match status" value="1"/>
</dbReference>
<evidence type="ECO:0000256" key="1">
    <source>
        <dbReference type="ARBA" id="ARBA00023002"/>
    </source>
</evidence>
<dbReference type="Gene3D" id="3.50.50.60">
    <property type="entry name" value="FAD/NAD(P)-binding domain"/>
    <property type="match status" value="1"/>
</dbReference>
<keyword evidence="1" id="KW-0560">Oxidoreductase</keyword>
<evidence type="ECO:0000313" key="4">
    <source>
        <dbReference type="Proteomes" id="UP001208935"/>
    </source>
</evidence>
<gene>
    <name evidence="3" type="ORF">D5039_10595</name>
</gene>
<evidence type="ECO:0000313" key="3">
    <source>
        <dbReference type="EMBL" id="MCW5321583.1"/>
    </source>
</evidence>
<feature type="domain" description="FAD dependent oxidoreductase" evidence="2">
    <location>
        <begin position="9"/>
        <end position="313"/>
    </location>
</feature>